<proteinExistence type="predicted"/>
<sequence>MLQLKAQWDCQNTENIFYRTNFNKQKLQRYKFEFLFKFVIVCTFLSNIYQKAISDIESFAFPLSTVVRLKLKKTKCLKLFLLLQPEICSSHAAQTWLQLKTA</sequence>
<keyword evidence="2" id="KW-1185">Reference proteome</keyword>
<dbReference type="EMBL" id="JAHRIP010030472">
    <property type="protein sequence ID" value="MEQ2292528.1"/>
    <property type="molecule type" value="Genomic_DNA"/>
</dbReference>
<evidence type="ECO:0000313" key="1">
    <source>
        <dbReference type="EMBL" id="MEQ2292528.1"/>
    </source>
</evidence>
<reference evidence="1 2" key="1">
    <citation type="submission" date="2021-06" db="EMBL/GenBank/DDBJ databases">
        <authorList>
            <person name="Palmer J.M."/>
        </authorList>
    </citation>
    <scope>NUCLEOTIDE SEQUENCE [LARGE SCALE GENOMIC DNA]</scope>
    <source>
        <strain evidence="1 2">AS_MEX2019</strain>
        <tissue evidence="1">Muscle</tissue>
    </source>
</reference>
<name>A0ABV0YFB3_9TELE</name>
<comment type="caution">
    <text evidence="1">The sequence shown here is derived from an EMBL/GenBank/DDBJ whole genome shotgun (WGS) entry which is preliminary data.</text>
</comment>
<organism evidence="1 2">
    <name type="scientific">Ameca splendens</name>
    <dbReference type="NCBI Taxonomy" id="208324"/>
    <lineage>
        <taxon>Eukaryota</taxon>
        <taxon>Metazoa</taxon>
        <taxon>Chordata</taxon>
        <taxon>Craniata</taxon>
        <taxon>Vertebrata</taxon>
        <taxon>Euteleostomi</taxon>
        <taxon>Actinopterygii</taxon>
        <taxon>Neopterygii</taxon>
        <taxon>Teleostei</taxon>
        <taxon>Neoteleostei</taxon>
        <taxon>Acanthomorphata</taxon>
        <taxon>Ovalentaria</taxon>
        <taxon>Atherinomorphae</taxon>
        <taxon>Cyprinodontiformes</taxon>
        <taxon>Goodeidae</taxon>
        <taxon>Ameca</taxon>
    </lineage>
</organism>
<evidence type="ECO:0000313" key="2">
    <source>
        <dbReference type="Proteomes" id="UP001469553"/>
    </source>
</evidence>
<dbReference type="Proteomes" id="UP001469553">
    <property type="component" value="Unassembled WGS sequence"/>
</dbReference>
<gene>
    <name evidence="1" type="ORF">AMECASPLE_024004</name>
</gene>
<protein>
    <submittedName>
        <fullName evidence="1">Uncharacterized protein</fullName>
    </submittedName>
</protein>
<accession>A0ABV0YFB3</accession>